<dbReference type="EnsemblMetazoa" id="tetur01g16361.1">
    <property type="protein sequence ID" value="tetur01g16361.1"/>
    <property type="gene ID" value="tetur01g16361"/>
</dbReference>
<evidence type="ECO:0000313" key="1">
    <source>
        <dbReference type="EnsemblMetazoa" id="tetur01g16361.1"/>
    </source>
</evidence>
<reference evidence="2" key="1">
    <citation type="submission" date="2011-08" db="EMBL/GenBank/DDBJ databases">
        <authorList>
            <person name="Rombauts S."/>
        </authorList>
    </citation>
    <scope>NUCLEOTIDE SEQUENCE</scope>
    <source>
        <strain evidence="2">London</strain>
    </source>
</reference>
<sequence length="77" mass="8673">MTIRIDRWLYLDTGSLYATLFSYYFHIIQLSNQIQQSDTVISGWPNTLADLAVTATITTAKVHILVSISLILKDGEL</sequence>
<name>T1JU31_TETUR</name>
<dbReference type="Proteomes" id="UP000015104">
    <property type="component" value="Unassembled WGS sequence"/>
</dbReference>
<proteinExistence type="predicted"/>
<dbReference type="AlphaFoldDB" id="T1JU31"/>
<keyword evidence="2" id="KW-1185">Reference proteome</keyword>
<evidence type="ECO:0000313" key="2">
    <source>
        <dbReference type="Proteomes" id="UP000015104"/>
    </source>
</evidence>
<accession>T1JU31</accession>
<dbReference type="HOGENOM" id="CLU_2641301_0_0_1"/>
<dbReference type="EMBL" id="CAEY01000437">
    <property type="status" value="NOT_ANNOTATED_CDS"/>
    <property type="molecule type" value="Genomic_DNA"/>
</dbReference>
<reference evidence="1" key="2">
    <citation type="submission" date="2015-06" db="UniProtKB">
        <authorList>
            <consortium name="EnsemblMetazoa"/>
        </authorList>
    </citation>
    <scope>IDENTIFICATION</scope>
</reference>
<organism evidence="1 2">
    <name type="scientific">Tetranychus urticae</name>
    <name type="common">Two-spotted spider mite</name>
    <dbReference type="NCBI Taxonomy" id="32264"/>
    <lineage>
        <taxon>Eukaryota</taxon>
        <taxon>Metazoa</taxon>
        <taxon>Ecdysozoa</taxon>
        <taxon>Arthropoda</taxon>
        <taxon>Chelicerata</taxon>
        <taxon>Arachnida</taxon>
        <taxon>Acari</taxon>
        <taxon>Acariformes</taxon>
        <taxon>Trombidiformes</taxon>
        <taxon>Prostigmata</taxon>
        <taxon>Eleutherengona</taxon>
        <taxon>Raphignathae</taxon>
        <taxon>Tetranychoidea</taxon>
        <taxon>Tetranychidae</taxon>
        <taxon>Tetranychus</taxon>
    </lineage>
</organism>
<protein>
    <submittedName>
        <fullName evidence="1">Uncharacterized protein</fullName>
    </submittedName>
</protein>